<dbReference type="InterPro" id="IPR012902">
    <property type="entry name" value="N_methyl_site"/>
</dbReference>
<dbReference type="Pfam" id="PF07963">
    <property type="entry name" value="N_methyl"/>
    <property type="match status" value="1"/>
</dbReference>
<evidence type="ECO:0000313" key="5">
    <source>
        <dbReference type="Proteomes" id="UP000195985"/>
    </source>
</evidence>
<dbReference type="OrthoDB" id="2165502at2"/>
<evidence type="ECO:0000313" key="4">
    <source>
        <dbReference type="EMBL" id="SLM52130.1"/>
    </source>
</evidence>
<dbReference type="Proteomes" id="UP000195985">
    <property type="component" value="Unassembled WGS sequence"/>
</dbReference>
<proteinExistence type="predicted"/>
<dbReference type="GO" id="GO:0030420">
    <property type="term" value="P:establishment of competence for transformation"/>
    <property type="evidence" value="ECO:0007669"/>
    <property type="project" value="UniProtKB-KW"/>
</dbReference>
<evidence type="ECO:0000256" key="3">
    <source>
        <dbReference type="SAM" id="Phobius"/>
    </source>
</evidence>
<dbReference type="NCBIfam" id="TIGR02532">
    <property type="entry name" value="IV_pilin_GFxxxE"/>
    <property type="match status" value="1"/>
</dbReference>
<name>A0A1W1IGP7_9LACT</name>
<evidence type="ECO:0000256" key="2">
    <source>
        <dbReference type="ARBA" id="ARBA00023287"/>
    </source>
</evidence>
<dbReference type="RefSeq" id="WP_086942927.1">
    <property type="nucleotide sequence ID" value="NZ_FONM01000007.1"/>
</dbReference>
<gene>
    <name evidence="4" type="ORF">TPAS_1811</name>
</gene>
<dbReference type="STRING" id="43064.SAMN04488086_10722"/>
<feature type="transmembrane region" description="Helical" evidence="3">
    <location>
        <begin position="31"/>
        <end position="52"/>
    </location>
</feature>
<sequence>MHKWKRGCRFVQQNSSKINLRNESGMTLVELLASIALLSVVLSLVGAVHLFGQKQYLTQSYSARQSNDFAYTLSVISREVRKAPFDDITVSESESGDAILTVGAEAFSQKGAQLVKNNDQVLAEDVEDFVVIPDAETKSVKIVLKSLSEMNSQPKEYKTTIYFRR</sequence>
<comment type="subcellular location">
    <subcellularLocation>
        <location evidence="1">Cell surface</location>
    </subcellularLocation>
</comment>
<keyword evidence="3" id="KW-1133">Transmembrane helix</keyword>
<protein>
    <recommendedName>
        <fullName evidence="6">Prepilin-type N-terminal cleavage/methylation domain-containing protein</fullName>
    </recommendedName>
</protein>
<dbReference type="PROSITE" id="PS00409">
    <property type="entry name" value="PROKAR_NTER_METHYL"/>
    <property type="match status" value="1"/>
</dbReference>
<organism evidence="4 5">
    <name type="scientific">Trichococcus pasteurii</name>
    <dbReference type="NCBI Taxonomy" id="43064"/>
    <lineage>
        <taxon>Bacteria</taxon>
        <taxon>Bacillati</taxon>
        <taxon>Bacillota</taxon>
        <taxon>Bacilli</taxon>
        <taxon>Lactobacillales</taxon>
        <taxon>Carnobacteriaceae</taxon>
        <taxon>Trichococcus</taxon>
    </lineage>
</organism>
<keyword evidence="5" id="KW-1185">Reference proteome</keyword>
<evidence type="ECO:0008006" key="6">
    <source>
        <dbReference type="Google" id="ProtNLM"/>
    </source>
</evidence>
<dbReference type="EMBL" id="FWEY01000005">
    <property type="protein sequence ID" value="SLM52130.1"/>
    <property type="molecule type" value="Genomic_DNA"/>
</dbReference>
<reference evidence="5" key="1">
    <citation type="submission" date="2016-04" db="EMBL/GenBank/DDBJ databases">
        <authorList>
            <person name="Strepis N."/>
        </authorList>
    </citation>
    <scope>NUCLEOTIDE SEQUENCE [LARGE SCALE GENOMIC DNA]</scope>
</reference>
<keyword evidence="3" id="KW-0472">Membrane</keyword>
<dbReference type="AlphaFoldDB" id="A0A1W1IGP7"/>
<evidence type="ECO:0000256" key="1">
    <source>
        <dbReference type="ARBA" id="ARBA00004241"/>
    </source>
</evidence>
<accession>A0A1W1IGP7</accession>
<keyword evidence="3" id="KW-0812">Transmembrane</keyword>
<dbReference type="GO" id="GO:0009986">
    <property type="term" value="C:cell surface"/>
    <property type="evidence" value="ECO:0007669"/>
    <property type="project" value="UniProtKB-SubCell"/>
</dbReference>
<keyword evidence="2" id="KW-0178">Competence</keyword>